<dbReference type="AlphaFoldDB" id="A0AAD7R932"/>
<feature type="domain" description="Homeobox" evidence="8">
    <location>
        <begin position="116"/>
        <end position="173"/>
    </location>
</feature>
<feature type="region of interest" description="Disordered" evidence="7">
    <location>
        <begin position="176"/>
        <end position="239"/>
    </location>
</feature>
<dbReference type="InterPro" id="IPR009057">
    <property type="entry name" value="Homeodomain-like_sf"/>
</dbReference>
<feature type="compositionally biased region" description="Gly residues" evidence="7">
    <location>
        <begin position="306"/>
        <end position="315"/>
    </location>
</feature>
<keyword evidence="10" id="KW-1185">Reference proteome</keyword>
<protein>
    <recommendedName>
        <fullName evidence="8">Homeobox domain-containing protein</fullName>
    </recommendedName>
</protein>
<feature type="compositionally biased region" description="Basic and acidic residues" evidence="7">
    <location>
        <begin position="230"/>
        <end position="239"/>
    </location>
</feature>
<dbReference type="PROSITE" id="PS50071">
    <property type="entry name" value="HOMEOBOX_2"/>
    <property type="match status" value="1"/>
</dbReference>
<dbReference type="GO" id="GO:0000981">
    <property type="term" value="F:DNA-binding transcription factor activity, RNA polymerase II-specific"/>
    <property type="evidence" value="ECO:0007669"/>
    <property type="project" value="InterPro"/>
</dbReference>
<dbReference type="SMART" id="SM00389">
    <property type="entry name" value="HOX"/>
    <property type="match status" value="1"/>
</dbReference>
<evidence type="ECO:0000256" key="4">
    <source>
        <dbReference type="ARBA" id="ARBA00023155"/>
    </source>
</evidence>
<dbReference type="InterPro" id="IPR017970">
    <property type="entry name" value="Homeobox_CS"/>
</dbReference>
<dbReference type="Pfam" id="PF05920">
    <property type="entry name" value="Homeobox_KN"/>
    <property type="match status" value="1"/>
</dbReference>
<dbReference type="CDD" id="cd00086">
    <property type="entry name" value="homeodomain"/>
    <property type="match status" value="1"/>
</dbReference>
<evidence type="ECO:0000256" key="1">
    <source>
        <dbReference type="ARBA" id="ARBA00004123"/>
    </source>
</evidence>
<dbReference type="SUPFAM" id="SSF46689">
    <property type="entry name" value="Homeodomain-like"/>
    <property type="match status" value="1"/>
</dbReference>
<dbReference type="FunFam" id="1.10.10.60:FF:000003">
    <property type="entry name" value="Iroquois-class homeobox protein IRX"/>
    <property type="match status" value="1"/>
</dbReference>
<dbReference type="GO" id="GO:0005634">
    <property type="term" value="C:nucleus"/>
    <property type="evidence" value="ECO:0007669"/>
    <property type="project" value="UniProtKB-SubCell"/>
</dbReference>
<keyword evidence="5 6" id="KW-0539">Nucleus</keyword>
<evidence type="ECO:0000256" key="3">
    <source>
        <dbReference type="ARBA" id="ARBA00023125"/>
    </source>
</evidence>
<dbReference type="Proteomes" id="UP001221898">
    <property type="component" value="Unassembled WGS sequence"/>
</dbReference>
<comment type="subcellular location">
    <subcellularLocation>
        <location evidence="1 6">Nucleus</location>
    </subcellularLocation>
</comment>
<sequence length="451" mass="48275">MAYPQGYLYQPSASLALYSCPAYGAGVLSGPRTEELGRSPAGSAFAPYAGSTAFASPSPGYSAPVQYGADTTAAAATFTPYVGSPYDHTTGMSGSIGYHPYGAPLGSYPYGDPAYRKNATRDATATLKAWLSEHRKNPYPTKGEKIMLAIITKMTLTQVSTWFANARRRLKKENKMTWTPRNRSEDEEEDENLDPEKREEHEEREGKGDSTDTESAEHKLHAQDIITCGRFKEENPAKDTEPLVLTDSELKAHEDGTAPSPEAPPAGPELTARETSVIRTRTCAPKPKLWSLAEIATSSSSSSDGCKGGGSGDGSVTGQSTVITAVRAPSPPGSPPRCPFPSTVLSRPVYYASHFYPAGYTNYGAFGHVHGPGHGPGDPHFTGIPQTVRGRAETPGREGKVRTLDHCKGSPYELKTAQRSGAPERHCADTSVRLKRAEAGEQRLLTPGDPA</sequence>
<dbReference type="SMART" id="SM00548">
    <property type="entry name" value="IRO"/>
    <property type="match status" value="1"/>
</dbReference>
<feature type="region of interest" description="Disordered" evidence="7">
    <location>
        <begin position="296"/>
        <end position="318"/>
    </location>
</feature>
<dbReference type="PANTHER" id="PTHR11211:SF17">
    <property type="entry name" value="IROQUOIS-CLASS HOMEODOMAIN PROTEIN IRX-5"/>
    <property type="match status" value="1"/>
</dbReference>
<dbReference type="EMBL" id="JAINUG010000411">
    <property type="protein sequence ID" value="KAJ8372194.1"/>
    <property type="molecule type" value="Genomic_DNA"/>
</dbReference>
<dbReference type="GO" id="GO:0048468">
    <property type="term" value="P:cell development"/>
    <property type="evidence" value="ECO:0007669"/>
    <property type="project" value="TreeGrafter"/>
</dbReference>
<name>A0AAD7R932_9TELE</name>
<accession>A0AAD7R932</accession>
<dbReference type="PANTHER" id="PTHR11211">
    <property type="entry name" value="IROQUOIS-CLASS HOMEODOMAIN PROTEIN IRX"/>
    <property type="match status" value="1"/>
</dbReference>
<comment type="similarity">
    <text evidence="2">Belongs to the TALE/IRO homeobox family.</text>
</comment>
<comment type="caution">
    <text evidence="9">The sequence shown here is derived from an EMBL/GenBank/DDBJ whole genome shotgun (WGS) entry which is preliminary data.</text>
</comment>
<dbReference type="Gene3D" id="1.10.10.60">
    <property type="entry name" value="Homeodomain-like"/>
    <property type="match status" value="1"/>
</dbReference>
<reference evidence="9" key="1">
    <citation type="journal article" date="2023" name="Science">
        <title>Genome structures resolve the early diversification of teleost fishes.</title>
        <authorList>
            <person name="Parey E."/>
            <person name="Louis A."/>
            <person name="Montfort J."/>
            <person name="Bouchez O."/>
            <person name="Roques C."/>
            <person name="Iampietro C."/>
            <person name="Lluch J."/>
            <person name="Castinel A."/>
            <person name="Donnadieu C."/>
            <person name="Desvignes T."/>
            <person name="Floi Bucao C."/>
            <person name="Jouanno E."/>
            <person name="Wen M."/>
            <person name="Mejri S."/>
            <person name="Dirks R."/>
            <person name="Jansen H."/>
            <person name="Henkel C."/>
            <person name="Chen W.J."/>
            <person name="Zahm M."/>
            <person name="Cabau C."/>
            <person name="Klopp C."/>
            <person name="Thompson A.W."/>
            <person name="Robinson-Rechavi M."/>
            <person name="Braasch I."/>
            <person name="Lecointre G."/>
            <person name="Bobe J."/>
            <person name="Postlethwait J.H."/>
            <person name="Berthelot C."/>
            <person name="Roest Crollius H."/>
            <person name="Guiguen Y."/>
        </authorList>
    </citation>
    <scope>NUCLEOTIDE SEQUENCE</scope>
    <source>
        <strain evidence="9">NC1722</strain>
    </source>
</reference>
<evidence type="ECO:0000313" key="9">
    <source>
        <dbReference type="EMBL" id="KAJ8372194.1"/>
    </source>
</evidence>
<evidence type="ECO:0000256" key="5">
    <source>
        <dbReference type="ARBA" id="ARBA00023242"/>
    </source>
</evidence>
<dbReference type="InterPro" id="IPR001356">
    <property type="entry name" value="HD"/>
</dbReference>
<feature type="compositionally biased region" description="Basic and acidic residues" evidence="7">
    <location>
        <begin position="194"/>
        <end position="222"/>
    </location>
</feature>
<keyword evidence="3 6" id="KW-0238">DNA-binding</keyword>
<dbReference type="GO" id="GO:0030182">
    <property type="term" value="P:neuron differentiation"/>
    <property type="evidence" value="ECO:0007669"/>
    <property type="project" value="TreeGrafter"/>
</dbReference>
<organism evidence="9 10">
    <name type="scientific">Aldrovandia affinis</name>
    <dbReference type="NCBI Taxonomy" id="143900"/>
    <lineage>
        <taxon>Eukaryota</taxon>
        <taxon>Metazoa</taxon>
        <taxon>Chordata</taxon>
        <taxon>Craniata</taxon>
        <taxon>Vertebrata</taxon>
        <taxon>Euteleostomi</taxon>
        <taxon>Actinopterygii</taxon>
        <taxon>Neopterygii</taxon>
        <taxon>Teleostei</taxon>
        <taxon>Notacanthiformes</taxon>
        <taxon>Halosauridae</taxon>
        <taxon>Aldrovandia</taxon>
    </lineage>
</organism>
<evidence type="ECO:0000313" key="10">
    <source>
        <dbReference type="Proteomes" id="UP001221898"/>
    </source>
</evidence>
<proteinExistence type="inferred from homology"/>
<gene>
    <name evidence="9" type="ORF">AAFF_G00293690</name>
</gene>
<dbReference type="GO" id="GO:0000978">
    <property type="term" value="F:RNA polymerase II cis-regulatory region sequence-specific DNA binding"/>
    <property type="evidence" value="ECO:0007669"/>
    <property type="project" value="TreeGrafter"/>
</dbReference>
<evidence type="ECO:0000256" key="6">
    <source>
        <dbReference type="PROSITE-ProRule" id="PRU00108"/>
    </source>
</evidence>
<dbReference type="InterPro" id="IPR008422">
    <property type="entry name" value="KN_HD"/>
</dbReference>
<feature type="region of interest" description="Disordered" evidence="7">
    <location>
        <begin position="253"/>
        <end position="281"/>
    </location>
</feature>
<evidence type="ECO:0000256" key="7">
    <source>
        <dbReference type="SAM" id="MobiDB-lite"/>
    </source>
</evidence>
<keyword evidence="4 6" id="KW-0371">Homeobox</keyword>
<dbReference type="PROSITE" id="PS00027">
    <property type="entry name" value="HOMEOBOX_1"/>
    <property type="match status" value="1"/>
</dbReference>
<evidence type="ECO:0000256" key="2">
    <source>
        <dbReference type="ARBA" id="ARBA00008446"/>
    </source>
</evidence>
<feature type="DNA-binding region" description="Homeobox" evidence="6">
    <location>
        <begin position="118"/>
        <end position="174"/>
    </location>
</feature>
<dbReference type="InterPro" id="IPR003893">
    <property type="entry name" value="Iroquois_homeo"/>
</dbReference>
<evidence type="ECO:0000259" key="8">
    <source>
        <dbReference type="PROSITE" id="PS50071"/>
    </source>
</evidence>